<accession>A0A0H2RFG6</accession>
<dbReference type="PANTHER" id="PTHR12965">
    <property type="entry name" value="VACUOLAR PROTEIN SORTING 54"/>
    <property type="match status" value="1"/>
</dbReference>
<evidence type="ECO:0000256" key="2">
    <source>
        <dbReference type="ARBA" id="ARBA00009150"/>
    </source>
</evidence>
<dbReference type="GO" id="GO:0005829">
    <property type="term" value="C:cytosol"/>
    <property type="evidence" value="ECO:0007669"/>
    <property type="project" value="GOC"/>
</dbReference>
<name>A0A0H2RFG6_9AGAM</name>
<evidence type="ECO:0000256" key="3">
    <source>
        <dbReference type="ARBA" id="ARBA00022448"/>
    </source>
</evidence>
<feature type="compositionally biased region" description="Basic and acidic residues" evidence="7">
    <location>
        <begin position="1030"/>
        <end position="1043"/>
    </location>
</feature>
<keyword evidence="6" id="KW-0175">Coiled coil</keyword>
<dbReference type="InterPro" id="IPR039745">
    <property type="entry name" value="Vps54"/>
</dbReference>
<feature type="compositionally biased region" description="Low complexity" evidence="7">
    <location>
        <begin position="1086"/>
        <end position="1098"/>
    </location>
</feature>
<dbReference type="FunCoup" id="A0A0H2RFG6">
    <property type="interactions" value="265"/>
</dbReference>
<dbReference type="InterPro" id="IPR012501">
    <property type="entry name" value="Vps54_C"/>
</dbReference>
<feature type="compositionally biased region" description="Polar residues" evidence="7">
    <location>
        <begin position="1156"/>
        <end position="1168"/>
    </location>
</feature>
<feature type="region of interest" description="Disordered" evidence="7">
    <location>
        <begin position="1"/>
        <end position="23"/>
    </location>
</feature>
<gene>
    <name evidence="9" type="ORF">SCHPADRAFT_999493</name>
</gene>
<feature type="region of interest" description="Disordered" evidence="7">
    <location>
        <begin position="977"/>
        <end position="1168"/>
    </location>
</feature>
<dbReference type="AlphaFoldDB" id="A0A0H2RFG6"/>
<dbReference type="Proteomes" id="UP000053477">
    <property type="component" value="Unassembled WGS sequence"/>
</dbReference>
<dbReference type="OrthoDB" id="10259024at2759"/>
<evidence type="ECO:0000256" key="5">
    <source>
        <dbReference type="ARBA" id="ARBA00023034"/>
    </source>
</evidence>
<dbReference type="GO" id="GO:0015031">
    <property type="term" value="P:protein transport"/>
    <property type="evidence" value="ECO:0007669"/>
    <property type="project" value="UniProtKB-KW"/>
</dbReference>
<feature type="compositionally biased region" description="Polar residues" evidence="7">
    <location>
        <begin position="989"/>
        <end position="999"/>
    </location>
</feature>
<evidence type="ECO:0000256" key="7">
    <source>
        <dbReference type="SAM" id="MobiDB-lite"/>
    </source>
</evidence>
<keyword evidence="3" id="KW-0813">Transport</keyword>
<proteinExistence type="inferred from homology"/>
<feature type="region of interest" description="Disordered" evidence="7">
    <location>
        <begin position="355"/>
        <end position="395"/>
    </location>
</feature>
<evidence type="ECO:0000259" key="8">
    <source>
        <dbReference type="Pfam" id="PF07928"/>
    </source>
</evidence>
<sequence length="1168" mass="128194">MSDQQSIASTSRPGSPVGPLPDFANNRPYRFAWDGASRKQGPPSVSGTSEGRADYFAYKPTLGNLNFSSASLALGSIPQEWSSAKLGFNAISNLVNSPQKKPAPPKAHAAVPPIITSQLPRVRRKDFDAYLTAIGPEWEQFERNQQLQNVQDVGFPLSLSALSPTSPISPLTPRPFLGPTLPPLESVPKIFSSPGFELSDPRTFAAVTEQNGDEQDVDPSALAHSLPLLEKLSHYADTVEQHLVREISIRSSSFFAALTNLNELQTESSQCLDRVRSLRATLKEVDEKGAKKGLKVIQMEKKLQNLGDVQEAVKSMKSVGELLGVAKNLAHGGELGAALGVVEELDKAWNPSTLHDEQAATANPRSKPPSRTSTLDVVPESPVESRQGSKSEPAPLSISSLNAFASLPQQLRELTLEIASSLTSEVVNVLKIDLITVMETRTEQSGVENDRSILELRDRLRPLLESLRRTQGIRNAVHSWRDVVLVQIRASVKQYLPNGEEWDDDEGTAGSHLTSEKGAALRTRLRSMSHLEFLTLIRSIYNVLLHCIQRLQTQNTIITEVLQSQEQYKRPADLSDIQTDLLEILSSGVELAHSRVSKVMSIRTEQHAALDLPDFMTLFRESWDFVVQTETTCRRMIVGLRGTVLSQGKAFLQTMHQARISASAKVVEEEQWSATDVSPASQALANIIIDSAMSDSAKLRIGPDNTQNGHANGVATGASAKQLCIEDVKYYAVPATLKMFEFLVDYLKVIVNLPLLTTDSVGRIIEFLKAFNSRTCQVVLGAGAMRSAGLKNITAKNLALASQSLSIVIALIPYVRECFRRHLNPKQAVMLVEFDKLKRDYQEHQQELHAKLVAIMGDRLTAHCKSLQAVDWNLRRESVNDYMAVLVKETVTLHKVLTRYLQESASEYVMSQVFASINHRLSEEYGKIELPSQEAKDRLSRDVKYLHQHLSGLKGIVVSTSMLETIVNDKSIPRLAQEVGSPARPSTPVMVTTTTNEPARSSPPISPPQPQHSAFESTNQRLKSIFRRSTMLERKDSENKDNTRSASSVPMSPPEKKETLDLPRVASPPPTPPKLERLASPPPQSSSPKPSTGSRRSSYMMDKELPTPMPIPVPSNSEGDDEKGTSVAPSPSDQPQDSSNGNGSMISARPAELGSTGESLLAQESSDS</sequence>
<keyword evidence="5" id="KW-0333">Golgi apparatus</keyword>
<comment type="subcellular location">
    <subcellularLocation>
        <location evidence="1">Golgi apparatus</location>
        <location evidence="1">trans-Golgi network</location>
    </subcellularLocation>
</comment>
<keyword evidence="10" id="KW-1185">Reference proteome</keyword>
<evidence type="ECO:0000256" key="6">
    <source>
        <dbReference type="ARBA" id="ARBA00023054"/>
    </source>
</evidence>
<dbReference type="PANTHER" id="PTHR12965:SF0">
    <property type="entry name" value="VACUOLAR PROTEIN SORTING-ASSOCIATED PROTEIN 54"/>
    <property type="match status" value="1"/>
</dbReference>
<evidence type="ECO:0000313" key="9">
    <source>
        <dbReference type="EMBL" id="KLO10539.1"/>
    </source>
</evidence>
<dbReference type="STRING" id="27342.A0A0H2RFG6"/>
<evidence type="ECO:0000256" key="1">
    <source>
        <dbReference type="ARBA" id="ARBA00004601"/>
    </source>
</evidence>
<feature type="compositionally biased region" description="Polar residues" evidence="7">
    <location>
        <begin position="1"/>
        <end position="13"/>
    </location>
</feature>
<organism evidence="9 10">
    <name type="scientific">Schizopora paradoxa</name>
    <dbReference type="NCBI Taxonomy" id="27342"/>
    <lineage>
        <taxon>Eukaryota</taxon>
        <taxon>Fungi</taxon>
        <taxon>Dikarya</taxon>
        <taxon>Basidiomycota</taxon>
        <taxon>Agaricomycotina</taxon>
        <taxon>Agaricomycetes</taxon>
        <taxon>Hymenochaetales</taxon>
        <taxon>Schizoporaceae</taxon>
        <taxon>Schizopora</taxon>
    </lineage>
</organism>
<evidence type="ECO:0000313" key="10">
    <source>
        <dbReference type="Proteomes" id="UP000053477"/>
    </source>
</evidence>
<dbReference type="Gene3D" id="6.10.250.860">
    <property type="match status" value="1"/>
</dbReference>
<dbReference type="GO" id="GO:0019905">
    <property type="term" value="F:syntaxin binding"/>
    <property type="evidence" value="ECO:0007669"/>
    <property type="project" value="TreeGrafter"/>
</dbReference>
<feature type="domain" description="Vacuolar protein sorting-associated protein 54 C-terminal" evidence="8">
    <location>
        <begin position="729"/>
        <end position="859"/>
    </location>
</feature>
<dbReference type="GO" id="GO:0006896">
    <property type="term" value="P:Golgi to vacuole transport"/>
    <property type="evidence" value="ECO:0007669"/>
    <property type="project" value="TreeGrafter"/>
</dbReference>
<keyword evidence="4" id="KW-0653">Protein transport</keyword>
<dbReference type="EMBL" id="KQ086023">
    <property type="protein sequence ID" value="KLO10539.1"/>
    <property type="molecule type" value="Genomic_DNA"/>
</dbReference>
<feature type="compositionally biased region" description="Low complexity" evidence="7">
    <location>
        <begin position="1129"/>
        <end position="1139"/>
    </location>
</feature>
<dbReference type="InParanoid" id="A0A0H2RFG6"/>
<reference evidence="9 10" key="1">
    <citation type="submission" date="2015-04" db="EMBL/GenBank/DDBJ databases">
        <title>Complete genome sequence of Schizopora paradoxa KUC8140, a cosmopolitan wood degrader in East Asia.</title>
        <authorList>
            <consortium name="DOE Joint Genome Institute"/>
            <person name="Min B."/>
            <person name="Park H."/>
            <person name="Jang Y."/>
            <person name="Kim J.-J."/>
            <person name="Kim K.H."/>
            <person name="Pangilinan J."/>
            <person name="Lipzen A."/>
            <person name="Riley R."/>
            <person name="Grigoriev I.V."/>
            <person name="Spatafora J.W."/>
            <person name="Choi I.-G."/>
        </authorList>
    </citation>
    <scope>NUCLEOTIDE SEQUENCE [LARGE SCALE GENOMIC DNA]</scope>
    <source>
        <strain evidence="9 10">KUC8140</strain>
    </source>
</reference>
<feature type="compositionally biased region" description="Polar residues" evidence="7">
    <location>
        <begin position="360"/>
        <end position="375"/>
    </location>
</feature>
<dbReference type="GO" id="GO:0042147">
    <property type="term" value="P:retrograde transport, endosome to Golgi"/>
    <property type="evidence" value="ECO:0007669"/>
    <property type="project" value="InterPro"/>
</dbReference>
<protein>
    <submittedName>
        <fullName evidence="9">Vps54-domain-containing protein</fullName>
    </submittedName>
</protein>
<dbReference type="GO" id="GO:0000938">
    <property type="term" value="C:GARP complex"/>
    <property type="evidence" value="ECO:0007669"/>
    <property type="project" value="InterPro"/>
</dbReference>
<evidence type="ECO:0000256" key="4">
    <source>
        <dbReference type="ARBA" id="ARBA00022927"/>
    </source>
</evidence>
<dbReference type="Pfam" id="PF07928">
    <property type="entry name" value="Vps54"/>
    <property type="match status" value="1"/>
</dbReference>
<comment type="similarity">
    <text evidence="2">Belongs to the VPS54 family.</text>
</comment>